<evidence type="ECO:0008006" key="4">
    <source>
        <dbReference type="Google" id="ProtNLM"/>
    </source>
</evidence>
<dbReference type="EMBL" id="JAWPEI010000002">
    <property type="protein sequence ID" value="KAK4733879.1"/>
    <property type="molecule type" value="Genomic_DNA"/>
</dbReference>
<gene>
    <name evidence="2" type="ORF">R3W88_008140</name>
</gene>
<proteinExistence type="predicted"/>
<evidence type="ECO:0000313" key="3">
    <source>
        <dbReference type="Proteomes" id="UP001311915"/>
    </source>
</evidence>
<feature type="region of interest" description="Disordered" evidence="1">
    <location>
        <begin position="87"/>
        <end position="123"/>
    </location>
</feature>
<dbReference type="AlphaFoldDB" id="A0AAV9MAE8"/>
<name>A0AAV9MAE8_9SOLN</name>
<keyword evidence="3" id="KW-1185">Reference proteome</keyword>
<reference evidence="2 3" key="1">
    <citation type="submission" date="2023-10" db="EMBL/GenBank/DDBJ databases">
        <title>Genome-Wide Identification Analysis in wild type Solanum Pinnatisectum Reveals Some Genes Defensing Phytophthora Infestans.</title>
        <authorList>
            <person name="Sun C."/>
        </authorList>
    </citation>
    <scope>NUCLEOTIDE SEQUENCE [LARGE SCALE GENOMIC DNA]</scope>
    <source>
        <strain evidence="2">LQN</strain>
        <tissue evidence="2">Leaf</tissue>
    </source>
</reference>
<accession>A0AAV9MAE8</accession>
<protein>
    <recommendedName>
        <fullName evidence="4">Polyprotein protein</fullName>
    </recommendedName>
</protein>
<feature type="compositionally biased region" description="Basic and acidic residues" evidence="1">
    <location>
        <begin position="104"/>
        <end position="115"/>
    </location>
</feature>
<sequence length="144" mass="16188">MGHLAQLADVRATRLEADVPWVIEATILAALTPLRDSIHDLIARFTACESRHGESSEVTTLEDEVADIRKDMDYLKSSDFTSLLEAADDDDDPEISKIPSTTTEDVHRDVTTTDERGEEIDEEQIEVREDSIYKDLPDLEETIV</sequence>
<evidence type="ECO:0000256" key="1">
    <source>
        <dbReference type="SAM" id="MobiDB-lite"/>
    </source>
</evidence>
<organism evidence="2 3">
    <name type="scientific">Solanum pinnatisectum</name>
    <name type="common">tansyleaf nightshade</name>
    <dbReference type="NCBI Taxonomy" id="50273"/>
    <lineage>
        <taxon>Eukaryota</taxon>
        <taxon>Viridiplantae</taxon>
        <taxon>Streptophyta</taxon>
        <taxon>Embryophyta</taxon>
        <taxon>Tracheophyta</taxon>
        <taxon>Spermatophyta</taxon>
        <taxon>Magnoliopsida</taxon>
        <taxon>eudicotyledons</taxon>
        <taxon>Gunneridae</taxon>
        <taxon>Pentapetalae</taxon>
        <taxon>asterids</taxon>
        <taxon>lamiids</taxon>
        <taxon>Solanales</taxon>
        <taxon>Solanaceae</taxon>
        <taxon>Solanoideae</taxon>
        <taxon>Solaneae</taxon>
        <taxon>Solanum</taxon>
    </lineage>
</organism>
<evidence type="ECO:0000313" key="2">
    <source>
        <dbReference type="EMBL" id="KAK4733879.1"/>
    </source>
</evidence>
<comment type="caution">
    <text evidence="2">The sequence shown here is derived from an EMBL/GenBank/DDBJ whole genome shotgun (WGS) entry which is preliminary data.</text>
</comment>
<dbReference type="Proteomes" id="UP001311915">
    <property type="component" value="Unassembled WGS sequence"/>
</dbReference>